<comment type="caution">
    <text evidence="1">The sequence shown here is derived from an EMBL/GenBank/DDBJ whole genome shotgun (WGS) entry which is preliminary data.</text>
</comment>
<evidence type="ECO:0000313" key="1">
    <source>
        <dbReference type="EMBL" id="KAH9360369.1"/>
    </source>
</evidence>
<evidence type="ECO:0000313" key="2">
    <source>
        <dbReference type="Proteomes" id="UP000821853"/>
    </source>
</evidence>
<protein>
    <submittedName>
        <fullName evidence="1">Uncharacterized protein</fullName>
    </submittedName>
</protein>
<dbReference type="OMA" id="SERCHDY"/>
<organism evidence="1 2">
    <name type="scientific">Haemaphysalis longicornis</name>
    <name type="common">Bush tick</name>
    <dbReference type="NCBI Taxonomy" id="44386"/>
    <lineage>
        <taxon>Eukaryota</taxon>
        <taxon>Metazoa</taxon>
        <taxon>Ecdysozoa</taxon>
        <taxon>Arthropoda</taxon>
        <taxon>Chelicerata</taxon>
        <taxon>Arachnida</taxon>
        <taxon>Acari</taxon>
        <taxon>Parasitiformes</taxon>
        <taxon>Ixodida</taxon>
        <taxon>Ixodoidea</taxon>
        <taxon>Ixodidae</taxon>
        <taxon>Haemaphysalinae</taxon>
        <taxon>Haemaphysalis</taxon>
    </lineage>
</organism>
<proteinExistence type="predicted"/>
<name>A0A9J6FDE2_HAELO</name>
<dbReference type="AlphaFoldDB" id="A0A9J6FDE2"/>
<reference evidence="1 2" key="1">
    <citation type="journal article" date="2020" name="Cell">
        <title>Large-Scale Comparative Analyses of Tick Genomes Elucidate Their Genetic Diversity and Vector Capacities.</title>
        <authorList>
            <consortium name="Tick Genome and Microbiome Consortium (TIGMIC)"/>
            <person name="Jia N."/>
            <person name="Wang J."/>
            <person name="Shi W."/>
            <person name="Du L."/>
            <person name="Sun Y."/>
            <person name="Zhan W."/>
            <person name="Jiang J.F."/>
            <person name="Wang Q."/>
            <person name="Zhang B."/>
            <person name="Ji P."/>
            <person name="Bell-Sakyi L."/>
            <person name="Cui X.M."/>
            <person name="Yuan T.T."/>
            <person name="Jiang B.G."/>
            <person name="Yang W.F."/>
            <person name="Lam T.T."/>
            <person name="Chang Q.C."/>
            <person name="Ding S.J."/>
            <person name="Wang X.J."/>
            <person name="Zhu J.G."/>
            <person name="Ruan X.D."/>
            <person name="Zhao L."/>
            <person name="Wei J.T."/>
            <person name="Ye R.Z."/>
            <person name="Que T.C."/>
            <person name="Du C.H."/>
            <person name="Zhou Y.H."/>
            <person name="Cheng J.X."/>
            <person name="Dai P.F."/>
            <person name="Guo W.B."/>
            <person name="Han X.H."/>
            <person name="Huang E.J."/>
            <person name="Li L.F."/>
            <person name="Wei W."/>
            <person name="Gao Y.C."/>
            <person name="Liu J.Z."/>
            <person name="Shao H.Z."/>
            <person name="Wang X."/>
            <person name="Wang C.C."/>
            <person name="Yang T.C."/>
            <person name="Huo Q.B."/>
            <person name="Li W."/>
            <person name="Chen H.Y."/>
            <person name="Chen S.E."/>
            <person name="Zhou L.G."/>
            <person name="Ni X.B."/>
            <person name="Tian J.H."/>
            <person name="Sheng Y."/>
            <person name="Liu T."/>
            <person name="Pan Y.S."/>
            <person name="Xia L.Y."/>
            <person name="Li J."/>
            <person name="Zhao F."/>
            <person name="Cao W.C."/>
        </authorList>
    </citation>
    <scope>NUCLEOTIDE SEQUENCE [LARGE SCALE GENOMIC DNA]</scope>
    <source>
        <strain evidence="1">HaeL-2018</strain>
    </source>
</reference>
<accession>A0A9J6FDE2</accession>
<dbReference type="EMBL" id="JABSTR010000001">
    <property type="protein sequence ID" value="KAH9360369.1"/>
    <property type="molecule type" value="Genomic_DNA"/>
</dbReference>
<gene>
    <name evidence="1" type="ORF">HPB48_012152</name>
</gene>
<dbReference type="Proteomes" id="UP000821853">
    <property type="component" value="Chromosome 1"/>
</dbReference>
<dbReference type="OrthoDB" id="6509935at2759"/>
<keyword evidence="2" id="KW-1185">Reference proteome</keyword>
<dbReference type="VEuPathDB" id="VectorBase:HLOH_054646"/>
<sequence length="163" mass="18109">MGLSYMIVTEGSTAKSPVSVTYQTKNSGHAQNVAHLKMTEEQRAVIADDISRVVPMSTVLKKITDSRQGAMRPIDVIKGWHLHNIKRQFILHGSERCHDYDASSVHIRVRAMANKKRQWFASISSREADMPGSTFAKDFALVFMTEAQKGLSKELGSGTVCID</sequence>